<dbReference type="GO" id="GO:0005737">
    <property type="term" value="C:cytoplasm"/>
    <property type="evidence" value="ECO:0007669"/>
    <property type="project" value="TreeGrafter"/>
</dbReference>
<protein>
    <submittedName>
        <fullName evidence="5">GNAT family N-acetyltransferase</fullName>
    </submittedName>
</protein>
<sequence>MSNTVLYLRSPAPSDIKILKQLYAASSSLHQPWSYAPTDFEQFIQDEGRYLLCLKVDDSIIGTFHISGIVRGYFQSAYLGFEVFAPYQGKGFMKPGLQLLIKEAFETLNLHRLEANIQPENSASTKLVSGAGFVKEGFSKQYLNIGGKGWKDHERWALLNTHWQSNGKTKIGNTAS</sequence>
<accession>A0A8J6LX77</accession>
<dbReference type="InterPro" id="IPR016181">
    <property type="entry name" value="Acyl_CoA_acyltransferase"/>
</dbReference>
<dbReference type="InterPro" id="IPR051531">
    <property type="entry name" value="N-acetyltransferase"/>
</dbReference>
<dbReference type="Pfam" id="PF13302">
    <property type="entry name" value="Acetyltransf_3"/>
    <property type="match status" value="1"/>
</dbReference>
<dbReference type="SUPFAM" id="SSF55729">
    <property type="entry name" value="Acyl-CoA N-acyltransferases (Nat)"/>
    <property type="match status" value="1"/>
</dbReference>
<evidence type="ECO:0000256" key="3">
    <source>
        <dbReference type="ARBA" id="ARBA00038502"/>
    </source>
</evidence>
<reference evidence="5" key="2">
    <citation type="submission" date="2020-08" db="EMBL/GenBank/DDBJ databases">
        <authorList>
            <person name="Lai Q."/>
        </authorList>
    </citation>
    <scope>NUCLEOTIDE SEQUENCE</scope>
    <source>
        <strain evidence="5">S27-2</strain>
    </source>
</reference>
<comment type="similarity">
    <text evidence="3">Belongs to the acetyltransferase family. RimJ subfamily.</text>
</comment>
<dbReference type="Gene3D" id="3.40.630.30">
    <property type="match status" value="1"/>
</dbReference>
<dbReference type="EMBL" id="JACNEP010000001">
    <property type="protein sequence ID" value="MBC3764630.1"/>
    <property type="molecule type" value="Genomic_DNA"/>
</dbReference>
<dbReference type="InterPro" id="IPR000182">
    <property type="entry name" value="GNAT_dom"/>
</dbReference>
<dbReference type="PANTHER" id="PTHR43792">
    <property type="entry name" value="GNAT FAMILY, PUTATIVE (AFU_ORTHOLOGUE AFUA_3G00765)-RELATED-RELATED"/>
    <property type="match status" value="1"/>
</dbReference>
<evidence type="ECO:0000313" key="6">
    <source>
        <dbReference type="Proteomes" id="UP000601768"/>
    </source>
</evidence>
<evidence type="ECO:0000256" key="1">
    <source>
        <dbReference type="ARBA" id="ARBA00022679"/>
    </source>
</evidence>
<dbReference type="Proteomes" id="UP000601768">
    <property type="component" value="Unassembled WGS sequence"/>
</dbReference>
<comment type="caution">
    <text evidence="5">The sequence shown here is derived from an EMBL/GenBank/DDBJ whole genome shotgun (WGS) entry which is preliminary data.</text>
</comment>
<reference evidence="5" key="1">
    <citation type="journal article" date="2018" name="Int. J. Syst. Evol. Microbiol.">
        <title>Neptunicella marina gen. nov., sp. nov., isolated from surface seawater.</title>
        <authorList>
            <person name="Liu X."/>
            <person name="Lai Q."/>
            <person name="Du Y."/>
            <person name="Zhang X."/>
            <person name="Liu Z."/>
            <person name="Sun F."/>
            <person name="Shao Z."/>
        </authorList>
    </citation>
    <scope>NUCLEOTIDE SEQUENCE</scope>
    <source>
        <strain evidence="5">S27-2</strain>
    </source>
</reference>
<dbReference type="GO" id="GO:0008999">
    <property type="term" value="F:protein-N-terminal-alanine acetyltransferase activity"/>
    <property type="evidence" value="ECO:0007669"/>
    <property type="project" value="TreeGrafter"/>
</dbReference>
<proteinExistence type="inferred from homology"/>
<gene>
    <name evidence="5" type="ORF">H8B19_01985</name>
</gene>
<keyword evidence="2" id="KW-0012">Acyltransferase</keyword>
<feature type="domain" description="N-acetyltransferase" evidence="4">
    <location>
        <begin position="6"/>
        <end position="161"/>
    </location>
</feature>
<dbReference type="PROSITE" id="PS51186">
    <property type="entry name" value="GNAT"/>
    <property type="match status" value="1"/>
</dbReference>
<evidence type="ECO:0000259" key="4">
    <source>
        <dbReference type="PROSITE" id="PS51186"/>
    </source>
</evidence>
<evidence type="ECO:0000313" key="5">
    <source>
        <dbReference type="EMBL" id="MBC3764630.1"/>
    </source>
</evidence>
<keyword evidence="1" id="KW-0808">Transferase</keyword>
<dbReference type="PANTHER" id="PTHR43792:SF8">
    <property type="entry name" value="[RIBOSOMAL PROTEIN US5]-ALANINE N-ACETYLTRANSFERASE"/>
    <property type="match status" value="1"/>
</dbReference>
<name>A0A8J6LX77_9ALTE</name>
<dbReference type="AlphaFoldDB" id="A0A8J6LX77"/>
<keyword evidence="6" id="KW-1185">Reference proteome</keyword>
<organism evidence="5 6">
    <name type="scientific">Neptunicella marina</name>
    <dbReference type="NCBI Taxonomy" id="2125989"/>
    <lineage>
        <taxon>Bacteria</taxon>
        <taxon>Pseudomonadati</taxon>
        <taxon>Pseudomonadota</taxon>
        <taxon>Gammaproteobacteria</taxon>
        <taxon>Alteromonadales</taxon>
        <taxon>Alteromonadaceae</taxon>
        <taxon>Neptunicella</taxon>
    </lineage>
</organism>
<evidence type="ECO:0000256" key="2">
    <source>
        <dbReference type="ARBA" id="ARBA00023315"/>
    </source>
</evidence>